<dbReference type="GO" id="GO:0005549">
    <property type="term" value="F:odorant binding"/>
    <property type="evidence" value="ECO:0007669"/>
    <property type="project" value="InterPro"/>
</dbReference>
<dbReference type="AlphaFoldDB" id="A0A2H1WZ28"/>
<protein>
    <submittedName>
        <fullName evidence="3">SFRICE042074.2</fullName>
    </submittedName>
</protein>
<evidence type="ECO:0000256" key="2">
    <source>
        <dbReference type="SAM" id="SignalP"/>
    </source>
</evidence>
<dbReference type="GO" id="GO:0005615">
    <property type="term" value="C:extracellular space"/>
    <property type="evidence" value="ECO:0007669"/>
    <property type="project" value="TreeGrafter"/>
</dbReference>
<accession>A0A2H1WZ28</accession>
<dbReference type="CDD" id="cd23992">
    <property type="entry name" value="PBP_GOBP"/>
    <property type="match status" value="1"/>
</dbReference>
<dbReference type="SUPFAM" id="SSF47565">
    <property type="entry name" value="Insect pheromone/odorant-binding proteins"/>
    <property type="match status" value="1"/>
</dbReference>
<name>A0A2H1WZ28_SPOFR</name>
<dbReference type="InterPro" id="IPR006170">
    <property type="entry name" value="PBP/GOBP"/>
</dbReference>
<dbReference type="Gene3D" id="1.10.238.20">
    <property type="entry name" value="Pheromone/general odorant binding protein domain"/>
    <property type="match status" value="1"/>
</dbReference>
<sequence>MDKVTCIVFFVVAVSLGSIEADGDKKSMPKLSLDQITIDCAEKFDVSEEQFSKAIMSFDANGIAPCFWSCCFKKVDILNSEGKYDVDATLELLKNMFFSKDDSEKIVEIVKKCESVNDESVSDGEAACERAFLITNCWFENGKKAFPMPFQKR</sequence>
<dbReference type="InterPro" id="IPR036728">
    <property type="entry name" value="PBP_GOBP_sf"/>
</dbReference>
<dbReference type="EMBL" id="ODYU01012163">
    <property type="protein sequence ID" value="SOQ58323.1"/>
    <property type="molecule type" value="Genomic_DNA"/>
</dbReference>
<dbReference type="SMART" id="SM00708">
    <property type="entry name" value="PhBP"/>
    <property type="match status" value="1"/>
</dbReference>
<reference evidence="3" key="1">
    <citation type="submission" date="2016-07" db="EMBL/GenBank/DDBJ databases">
        <authorList>
            <person name="Bretaudeau A."/>
        </authorList>
    </citation>
    <scope>NUCLEOTIDE SEQUENCE</scope>
    <source>
        <strain evidence="3">Rice</strain>
        <tissue evidence="3">Whole body</tissue>
    </source>
</reference>
<dbReference type="GO" id="GO:0007608">
    <property type="term" value="P:sensory perception of smell"/>
    <property type="evidence" value="ECO:0007669"/>
    <property type="project" value="TreeGrafter"/>
</dbReference>
<proteinExistence type="predicted"/>
<evidence type="ECO:0000256" key="1">
    <source>
        <dbReference type="ARBA" id="ARBA00022729"/>
    </source>
</evidence>
<gene>
    <name evidence="3" type="primary">SFRICE042074.2</name>
    <name evidence="3" type="ORF">SFRICE_042074.2</name>
</gene>
<feature type="signal peptide" evidence="2">
    <location>
        <begin position="1"/>
        <end position="21"/>
    </location>
</feature>
<organism evidence="3">
    <name type="scientific">Spodoptera frugiperda</name>
    <name type="common">Fall armyworm</name>
    <dbReference type="NCBI Taxonomy" id="7108"/>
    <lineage>
        <taxon>Eukaryota</taxon>
        <taxon>Metazoa</taxon>
        <taxon>Ecdysozoa</taxon>
        <taxon>Arthropoda</taxon>
        <taxon>Hexapoda</taxon>
        <taxon>Insecta</taxon>
        <taxon>Pterygota</taxon>
        <taxon>Neoptera</taxon>
        <taxon>Endopterygota</taxon>
        <taxon>Lepidoptera</taxon>
        <taxon>Glossata</taxon>
        <taxon>Ditrysia</taxon>
        <taxon>Noctuoidea</taxon>
        <taxon>Noctuidae</taxon>
        <taxon>Amphipyrinae</taxon>
        <taxon>Spodoptera</taxon>
    </lineage>
</organism>
<evidence type="ECO:0000313" key="3">
    <source>
        <dbReference type="EMBL" id="SOQ58323.1"/>
    </source>
</evidence>
<feature type="chain" id="PRO_5013776297" evidence="2">
    <location>
        <begin position="22"/>
        <end position="153"/>
    </location>
</feature>
<dbReference type="Pfam" id="PF01395">
    <property type="entry name" value="PBP_GOBP"/>
    <property type="match status" value="1"/>
</dbReference>
<dbReference type="PANTHER" id="PTHR11857">
    <property type="entry name" value="ODORANT BINDING PROTEIN-RELATED"/>
    <property type="match status" value="1"/>
</dbReference>
<keyword evidence="1 2" id="KW-0732">Signal</keyword>